<dbReference type="InterPro" id="IPR013022">
    <property type="entry name" value="Xyl_isomerase-like_TIM-brl"/>
</dbReference>
<dbReference type="PANTHER" id="PTHR12110">
    <property type="entry name" value="HYDROXYPYRUVATE ISOMERASE"/>
    <property type="match status" value="1"/>
</dbReference>
<dbReference type="Pfam" id="PF01261">
    <property type="entry name" value="AP_endonuc_2"/>
    <property type="match status" value="1"/>
</dbReference>
<dbReference type="RefSeq" id="WP_165329649.1">
    <property type="nucleotide sequence ID" value="NZ_JAAKZW010000001.1"/>
</dbReference>
<accession>A0A6G4X9A9</accession>
<gene>
    <name evidence="2" type="ORF">G6045_00255</name>
</gene>
<keyword evidence="2" id="KW-0413">Isomerase</keyword>
<evidence type="ECO:0000313" key="3">
    <source>
        <dbReference type="Proteomes" id="UP000481109"/>
    </source>
</evidence>
<dbReference type="Gene3D" id="3.20.20.150">
    <property type="entry name" value="Divalent-metal-dependent TIM barrel enzymes"/>
    <property type="match status" value="1"/>
</dbReference>
<dbReference type="InterPro" id="IPR036237">
    <property type="entry name" value="Xyl_isomerase-like_sf"/>
</dbReference>
<organism evidence="2 3">
    <name type="scientific">Streptomyces mesophilus</name>
    <dbReference type="NCBI Taxonomy" id="1775132"/>
    <lineage>
        <taxon>Bacteria</taxon>
        <taxon>Bacillati</taxon>
        <taxon>Actinomycetota</taxon>
        <taxon>Actinomycetes</taxon>
        <taxon>Kitasatosporales</taxon>
        <taxon>Streptomycetaceae</taxon>
        <taxon>Streptomyces</taxon>
    </lineage>
</organism>
<dbReference type="Proteomes" id="UP000481109">
    <property type="component" value="Unassembled WGS sequence"/>
</dbReference>
<feature type="domain" description="Xylose isomerase-like TIM barrel" evidence="1">
    <location>
        <begin position="27"/>
        <end position="210"/>
    </location>
</feature>
<keyword evidence="3" id="KW-1185">Reference proteome</keyword>
<dbReference type="EMBL" id="JAAKZW010000001">
    <property type="protein sequence ID" value="NGO74126.1"/>
    <property type="molecule type" value="Genomic_DNA"/>
</dbReference>
<reference evidence="2 3" key="1">
    <citation type="submission" date="2020-02" db="EMBL/GenBank/DDBJ databases">
        <title>Whole-genome analyses of novel actinobacteria.</title>
        <authorList>
            <person name="Sahin N."/>
            <person name="Tokatli A."/>
        </authorList>
    </citation>
    <scope>NUCLEOTIDE SEQUENCE [LARGE SCALE GENOMIC DNA]</scope>
    <source>
        <strain evidence="2 3">YC504</strain>
    </source>
</reference>
<sequence>MAAPLTAVQLYSLRDQLTADRKGTLGALASFGYRAVECHDALSDPRALRADLDAAGLVACSAHVPALTDQAQAAFRGARTLGATSVVVPFQPPERFTDTDGVRDLARELNDAAARAADHGLELGYHNHDFELAQHIDGVPALEVLADHLDEAVFLEVDIYWAAVGGQDVPALLRRLGERVTHLHVKDGPVTKDDPMTAVGAGRMPIADILAAQPSVRRHIVELDRCATDMLTAVKESYDWLQDHHNARGPR</sequence>
<evidence type="ECO:0000313" key="2">
    <source>
        <dbReference type="EMBL" id="NGO74126.1"/>
    </source>
</evidence>
<comment type="caution">
    <text evidence="2">The sequence shown here is derived from an EMBL/GenBank/DDBJ whole genome shotgun (WGS) entry which is preliminary data.</text>
</comment>
<dbReference type="GO" id="GO:0016853">
    <property type="term" value="F:isomerase activity"/>
    <property type="evidence" value="ECO:0007669"/>
    <property type="project" value="UniProtKB-KW"/>
</dbReference>
<dbReference type="SUPFAM" id="SSF51658">
    <property type="entry name" value="Xylose isomerase-like"/>
    <property type="match status" value="1"/>
</dbReference>
<dbReference type="AlphaFoldDB" id="A0A6G4X9A9"/>
<protein>
    <submittedName>
        <fullName evidence="2">Sugar phosphate isomerase/epimerase</fullName>
    </submittedName>
</protein>
<dbReference type="PANTHER" id="PTHR12110:SF41">
    <property type="entry name" value="INOSOSE DEHYDRATASE"/>
    <property type="match status" value="1"/>
</dbReference>
<proteinExistence type="predicted"/>
<name>A0A6G4X9A9_9ACTN</name>
<dbReference type="InterPro" id="IPR050312">
    <property type="entry name" value="IolE/XylAMocC-like"/>
</dbReference>
<evidence type="ECO:0000259" key="1">
    <source>
        <dbReference type="Pfam" id="PF01261"/>
    </source>
</evidence>